<protein>
    <submittedName>
        <fullName evidence="2">Aldolase-type TIM barrel</fullName>
    </submittedName>
</protein>
<dbReference type="Gene3D" id="3.20.20.70">
    <property type="entry name" value="Aldolase class I"/>
    <property type="match status" value="1"/>
</dbReference>
<dbReference type="GO" id="GO:0009098">
    <property type="term" value="P:L-leucine biosynthetic process"/>
    <property type="evidence" value="ECO:0007669"/>
    <property type="project" value="TreeGrafter"/>
</dbReference>
<dbReference type="Gramene" id="KVH96937">
    <property type="protein sequence ID" value="KVH96937"/>
    <property type="gene ID" value="Ccrd_000970"/>
</dbReference>
<dbReference type="GO" id="GO:0003852">
    <property type="term" value="F:2-isopropylmalate synthase activity"/>
    <property type="evidence" value="ECO:0007669"/>
    <property type="project" value="TreeGrafter"/>
</dbReference>
<keyword evidence="3" id="KW-1185">Reference proteome</keyword>
<dbReference type="STRING" id="59895.A0A118JXX7"/>
<dbReference type="PANTHER" id="PTHR10277:SF9">
    <property type="entry name" value="2-ISOPROPYLMALATE SYNTHASE 1, CHLOROPLASTIC-RELATED"/>
    <property type="match status" value="1"/>
</dbReference>
<dbReference type="InterPro" id="IPR013785">
    <property type="entry name" value="Aldolase_TIM"/>
</dbReference>
<name>A0A118JXX7_CYNCS</name>
<dbReference type="EMBL" id="LEKV01004023">
    <property type="protein sequence ID" value="KVH96937.1"/>
    <property type="molecule type" value="Genomic_DNA"/>
</dbReference>
<dbReference type="InterPro" id="IPR050073">
    <property type="entry name" value="2-IPM_HCS-like"/>
</dbReference>
<evidence type="ECO:0000259" key="1">
    <source>
        <dbReference type="PROSITE" id="PS50991"/>
    </source>
</evidence>
<feature type="domain" description="Pyruvate carboxyltransferase" evidence="1">
    <location>
        <begin position="1"/>
        <end position="69"/>
    </location>
</feature>
<dbReference type="GO" id="GO:0009507">
    <property type="term" value="C:chloroplast"/>
    <property type="evidence" value="ECO:0007669"/>
    <property type="project" value="TreeGrafter"/>
</dbReference>
<accession>A0A118JXX7</accession>
<dbReference type="Proteomes" id="UP000243975">
    <property type="component" value="Unassembled WGS sequence"/>
</dbReference>
<proteinExistence type="predicted"/>
<gene>
    <name evidence="2" type="ORF">Ccrd_000970</name>
</gene>
<evidence type="ECO:0000313" key="3">
    <source>
        <dbReference type="Proteomes" id="UP000243975"/>
    </source>
</evidence>
<dbReference type="PANTHER" id="PTHR10277">
    <property type="entry name" value="HOMOCITRATE SYNTHASE-RELATED"/>
    <property type="match status" value="1"/>
</dbReference>
<sequence length="69" mass="7265">MTIDVADTVGYCLPREFGQLVADIKANTPGLENVGISSGATQVDVTINGIEERAGNASLEEVSIILQFL</sequence>
<evidence type="ECO:0000313" key="2">
    <source>
        <dbReference type="EMBL" id="KVH96937.1"/>
    </source>
</evidence>
<reference evidence="2 3" key="1">
    <citation type="journal article" date="2016" name="Sci. Rep.">
        <title>The genome sequence of the outbreeding globe artichoke constructed de novo incorporating a phase-aware low-pass sequencing strategy of F1 progeny.</title>
        <authorList>
            <person name="Scaglione D."/>
            <person name="Reyes-Chin-Wo S."/>
            <person name="Acquadro A."/>
            <person name="Froenicke L."/>
            <person name="Portis E."/>
            <person name="Beitel C."/>
            <person name="Tirone M."/>
            <person name="Mauro R."/>
            <person name="Lo Monaco A."/>
            <person name="Mauromicale G."/>
            <person name="Faccioli P."/>
            <person name="Cattivelli L."/>
            <person name="Rieseberg L."/>
            <person name="Michelmore R."/>
            <person name="Lanteri S."/>
        </authorList>
    </citation>
    <scope>NUCLEOTIDE SEQUENCE [LARGE SCALE GENOMIC DNA]</scope>
    <source>
        <strain evidence="2">2C</strain>
    </source>
</reference>
<dbReference type="AlphaFoldDB" id="A0A118JXX7"/>
<dbReference type="PROSITE" id="PS50991">
    <property type="entry name" value="PYR_CT"/>
    <property type="match status" value="1"/>
</dbReference>
<dbReference type="Pfam" id="PF00682">
    <property type="entry name" value="HMGL-like"/>
    <property type="match status" value="1"/>
</dbReference>
<comment type="caution">
    <text evidence="2">The sequence shown here is derived from an EMBL/GenBank/DDBJ whole genome shotgun (WGS) entry which is preliminary data.</text>
</comment>
<dbReference type="SUPFAM" id="SSF51569">
    <property type="entry name" value="Aldolase"/>
    <property type="match status" value="1"/>
</dbReference>
<dbReference type="InterPro" id="IPR000891">
    <property type="entry name" value="PYR_CT"/>
</dbReference>
<organism evidence="2 3">
    <name type="scientific">Cynara cardunculus var. scolymus</name>
    <name type="common">Globe artichoke</name>
    <name type="synonym">Cynara scolymus</name>
    <dbReference type="NCBI Taxonomy" id="59895"/>
    <lineage>
        <taxon>Eukaryota</taxon>
        <taxon>Viridiplantae</taxon>
        <taxon>Streptophyta</taxon>
        <taxon>Embryophyta</taxon>
        <taxon>Tracheophyta</taxon>
        <taxon>Spermatophyta</taxon>
        <taxon>Magnoliopsida</taxon>
        <taxon>eudicotyledons</taxon>
        <taxon>Gunneridae</taxon>
        <taxon>Pentapetalae</taxon>
        <taxon>asterids</taxon>
        <taxon>campanulids</taxon>
        <taxon>Asterales</taxon>
        <taxon>Asteraceae</taxon>
        <taxon>Carduoideae</taxon>
        <taxon>Cardueae</taxon>
        <taxon>Carduinae</taxon>
        <taxon>Cynara</taxon>
    </lineage>
</organism>